<dbReference type="AlphaFoldDB" id="A0A7C5TJB0"/>
<gene>
    <name evidence="8" type="ORF">ENL47_00120</name>
    <name evidence="7" type="ORF">ENM84_07640</name>
</gene>
<protein>
    <recommendedName>
        <fullName evidence="6">CoB--CoM heterodisulfide reductase iron-sulfur subunit A</fullName>
        <ecNumber evidence="6">1.8.-.-</ecNumber>
    </recommendedName>
</protein>
<comment type="caution">
    <text evidence="7">The sequence shown here is derived from an EMBL/GenBank/DDBJ whole genome shotgun (WGS) entry which is preliminary data.</text>
</comment>
<keyword evidence="4 6" id="KW-0408">Iron</keyword>
<dbReference type="GO" id="GO:0016491">
    <property type="term" value="F:oxidoreductase activity"/>
    <property type="evidence" value="ECO:0007669"/>
    <property type="project" value="UniProtKB-UniRule"/>
</dbReference>
<dbReference type="EMBL" id="DRUB01000001">
    <property type="protein sequence ID" value="HHR95257.1"/>
    <property type="molecule type" value="Genomic_DNA"/>
</dbReference>
<name>A0A7C5TJB0_9CREN</name>
<dbReference type="PANTHER" id="PTHR43498">
    <property type="entry name" value="FERREDOXIN:COB-COM HETERODISULFIDE REDUCTASE SUBUNIT A"/>
    <property type="match status" value="1"/>
</dbReference>
<sequence length="414" mass="44858">MSQHDVVVVGGGTAGVAAAVAASRNGADTLLIERYGFLGGTMTAGLVNPFMTFHAGKEQIIHGIFQEIIDRLKRLGGYDEETKAFDVEAMKIVLDQMVMEAGVKLLLHTCVIGVVMQGNVIRGVEIHNKSGKSVVFGKVIVDATGDGDVAVMAGAPYEKGRKEDGLTQPMTLNFRMGGVDTGRMPSSQEINRLFIEAKKRGEISIPRENVLWFPTTRKGEIHFNTTRIIKVDGTKAEDLTFAEIEARRQMMELVSFLKKNVPGFENAYLLMSATQIGVRETRRIIGEYVMTGEDILEARKFTDVIARGSYPIDIHSPTGEGTTIIGPPPGSSYDIPYRCLVPKNVENLLVAGRCISTTHEAQAAIRVIPIVVAIGQAAGTAAALSAKLNIPPRRLDVSLLQKTLREQGANLGSR</sequence>
<keyword evidence="1 6" id="KW-0004">4Fe-4S</keyword>
<dbReference type="Pfam" id="PF12831">
    <property type="entry name" value="FAD_oxidored"/>
    <property type="match status" value="1"/>
</dbReference>
<evidence type="ECO:0000256" key="1">
    <source>
        <dbReference type="ARBA" id="ARBA00022485"/>
    </source>
</evidence>
<organism evidence="7">
    <name type="scientific">Ignisphaera aggregans</name>
    <dbReference type="NCBI Taxonomy" id="334771"/>
    <lineage>
        <taxon>Archaea</taxon>
        <taxon>Thermoproteota</taxon>
        <taxon>Thermoprotei</taxon>
        <taxon>Desulfurococcales</taxon>
        <taxon>Desulfurococcaceae</taxon>
        <taxon>Ignisphaera</taxon>
    </lineage>
</organism>
<evidence type="ECO:0000256" key="4">
    <source>
        <dbReference type="ARBA" id="ARBA00023004"/>
    </source>
</evidence>
<proteinExistence type="inferred from homology"/>
<dbReference type="InterPro" id="IPR039650">
    <property type="entry name" value="HdrA-like"/>
</dbReference>
<keyword evidence="5 6" id="KW-0411">Iron-sulfur</keyword>
<evidence type="ECO:0000256" key="3">
    <source>
        <dbReference type="ARBA" id="ARBA00023002"/>
    </source>
</evidence>
<keyword evidence="3 6" id="KW-0560">Oxidoreductase</keyword>
<comment type="cofactor">
    <cofactor evidence="6">
        <name>[4Fe-4S] cluster</name>
        <dbReference type="ChEBI" id="CHEBI:49883"/>
    </cofactor>
</comment>
<evidence type="ECO:0000256" key="2">
    <source>
        <dbReference type="ARBA" id="ARBA00022723"/>
    </source>
</evidence>
<dbReference type="GO" id="GO:0046872">
    <property type="term" value="F:metal ion binding"/>
    <property type="evidence" value="ECO:0007669"/>
    <property type="project" value="UniProtKB-KW"/>
</dbReference>
<dbReference type="InterPro" id="IPR036188">
    <property type="entry name" value="FAD/NAD-bd_sf"/>
</dbReference>
<dbReference type="Gene3D" id="3.50.50.60">
    <property type="entry name" value="FAD/NAD(P)-binding domain"/>
    <property type="match status" value="1"/>
</dbReference>
<dbReference type="EC" id="1.8.-.-" evidence="6"/>
<keyword evidence="6" id="KW-0285">Flavoprotein</keyword>
<dbReference type="PRINTS" id="PR00411">
    <property type="entry name" value="PNDRDTASEI"/>
</dbReference>
<evidence type="ECO:0000313" key="7">
    <source>
        <dbReference type="EMBL" id="HHP82516.1"/>
    </source>
</evidence>
<dbReference type="EMBL" id="DRZI01000331">
    <property type="protein sequence ID" value="HHP82516.1"/>
    <property type="molecule type" value="Genomic_DNA"/>
</dbReference>
<comment type="function">
    <text evidence="6">Part of a complex that catalyzes the reversible reduction of CoM-S-S-CoB to the thiol-coenzymes H-S-CoM (coenzyme M) and H-S-CoB (coenzyme B).</text>
</comment>
<accession>A0A7C5TJB0</accession>
<keyword evidence="6" id="KW-0274">FAD</keyword>
<comment type="cofactor">
    <cofactor evidence="6">
        <name>FAD</name>
        <dbReference type="ChEBI" id="CHEBI:57692"/>
    </cofactor>
</comment>
<comment type="pathway">
    <text evidence="6">Cofactor metabolism; coenzyme M-coenzyme B heterodisulfide reduction; coenzyme B and coenzyme M from coenzyme M-coenzyme B heterodisulfide: step 1/1.</text>
</comment>
<evidence type="ECO:0000256" key="6">
    <source>
        <dbReference type="RuleBase" id="RU366072"/>
    </source>
</evidence>
<dbReference type="UniPathway" id="UPA00647">
    <property type="reaction ID" value="UER00700"/>
</dbReference>
<dbReference type="GO" id="GO:0051539">
    <property type="term" value="F:4 iron, 4 sulfur cluster binding"/>
    <property type="evidence" value="ECO:0007669"/>
    <property type="project" value="UniProtKB-UniRule"/>
</dbReference>
<keyword evidence="2 6" id="KW-0479">Metal-binding</keyword>
<dbReference type="SUPFAM" id="SSF51905">
    <property type="entry name" value="FAD/NAD(P)-binding domain"/>
    <property type="match status" value="1"/>
</dbReference>
<evidence type="ECO:0000313" key="8">
    <source>
        <dbReference type="EMBL" id="HHR95257.1"/>
    </source>
</evidence>
<reference evidence="7" key="1">
    <citation type="journal article" date="2020" name="mSystems">
        <title>Genome- and Community-Level Interaction Insights into Carbon Utilization and Element Cycling Functions of Hydrothermarchaeota in Hydrothermal Sediment.</title>
        <authorList>
            <person name="Zhou Z."/>
            <person name="Liu Y."/>
            <person name="Xu W."/>
            <person name="Pan J."/>
            <person name="Luo Z.H."/>
            <person name="Li M."/>
        </authorList>
    </citation>
    <scope>NUCLEOTIDE SEQUENCE [LARGE SCALE GENOMIC DNA]</scope>
    <source>
        <strain evidence="8">SpSt-1</strain>
        <strain evidence="7">SpSt-1121</strain>
    </source>
</reference>
<dbReference type="PRINTS" id="PR00368">
    <property type="entry name" value="FADPNR"/>
</dbReference>
<comment type="subunit">
    <text evidence="6">The ferredoxin:CoB-CoM heterodisulfide reductase is composed of three subunits; HdrA, HdrB and HdrC.</text>
</comment>
<evidence type="ECO:0000256" key="5">
    <source>
        <dbReference type="ARBA" id="ARBA00023014"/>
    </source>
</evidence>
<comment type="similarity">
    <text evidence="6">Belongs to the HdrA family.</text>
</comment>
<dbReference type="PANTHER" id="PTHR43498:SF1">
    <property type="entry name" value="COB--COM HETERODISULFIDE REDUCTASE IRON-SULFUR SUBUNIT A"/>
    <property type="match status" value="1"/>
</dbReference>